<dbReference type="InterPro" id="IPR036787">
    <property type="entry name" value="T_IF-3_N_sf"/>
</dbReference>
<evidence type="ECO:0000256" key="5">
    <source>
        <dbReference type="NCBIfam" id="TIGR00168"/>
    </source>
</evidence>
<evidence type="ECO:0000259" key="7">
    <source>
        <dbReference type="Pfam" id="PF00707"/>
    </source>
</evidence>
<dbReference type="Gene3D" id="3.30.110.10">
    <property type="entry name" value="Translation initiation factor 3 (IF-3), C-terminal domain"/>
    <property type="match status" value="1"/>
</dbReference>
<evidence type="ECO:0000256" key="6">
    <source>
        <dbReference type="RuleBase" id="RU000646"/>
    </source>
</evidence>
<evidence type="ECO:0000256" key="3">
    <source>
        <dbReference type="ARBA" id="ARBA00022917"/>
    </source>
</evidence>
<evidence type="ECO:0000256" key="1">
    <source>
        <dbReference type="ARBA" id="ARBA00005439"/>
    </source>
</evidence>
<dbReference type="Gene3D" id="3.10.20.80">
    <property type="entry name" value="Translation initiation factor 3 (IF-3), N-terminal domain"/>
    <property type="match status" value="1"/>
</dbReference>
<name>A0A660SL98_UNCW3</name>
<dbReference type="InterPro" id="IPR001288">
    <property type="entry name" value="Translation_initiation_fac_3"/>
</dbReference>
<comment type="subcellular location">
    <subcellularLocation>
        <location evidence="4 6">Cytoplasm</location>
    </subcellularLocation>
</comment>
<dbReference type="GO" id="GO:0032790">
    <property type="term" value="P:ribosome disassembly"/>
    <property type="evidence" value="ECO:0007669"/>
    <property type="project" value="TreeGrafter"/>
</dbReference>
<organism evidence="9 10">
    <name type="scientific">candidate division WOR-3 bacterium</name>
    <dbReference type="NCBI Taxonomy" id="2052148"/>
    <lineage>
        <taxon>Bacteria</taxon>
        <taxon>Bacteria division WOR-3</taxon>
    </lineage>
</organism>
<evidence type="ECO:0000313" key="10">
    <source>
        <dbReference type="Proteomes" id="UP000268469"/>
    </source>
</evidence>
<dbReference type="PANTHER" id="PTHR10938">
    <property type="entry name" value="TRANSLATION INITIATION FACTOR IF-3"/>
    <property type="match status" value="1"/>
</dbReference>
<dbReference type="Proteomes" id="UP000268469">
    <property type="component" value="Unassembled WGS sequence"/>
</dbReference>
<dbReference type="HAMAP" id="MF_00080">
    <property type="entry name" value="IF_3"/>
    <property type="match status" value="1"/>
</dbReference>
<evidence type="ECO:0000256" key="4">
    <source>
        <dbReference type="HAMAP-Rule" id="MF_00080"/>
    </source>
</evidence>
<evidence type="ECO:0000313" key="9">
    <source>
        <dbReference type="EMBL" id="RKX71517.1"/>
    </source>
</evidence>
<comment type="subunit">
    <text evidence="4 6">Monomer.</text>
</comment>
<feature type="domain" description="Translation initiation factor 3 N-terminal" evidence="8">
    <location>
        <begin position="18"/>
        <end position="85"/>
    </location>
</feature>
<keyword evidence="3 4" id="KW-0648">Protein biosynthesis</keyword>
<dbReference type="AlphaFoldDB" id="A0A660SL98"/>
<evidence type="ECO:0000256" key="2">
    <source>
        <dbReference type="ARBA" id="ARBA00022540"/>
    </source>
</evidence>
<keyword evidence="4" id="KW-0963">Cytoplasm</keyword>
<dbReference type="GO" id="GO:0043022">
    <property type="term" value="F:ribosome binding"/>
    <property type="evidence" value="ECO:0007669"/>
    <property type="project" value="TreeGrafter"/>
</dbReference>
<comment type="similarity">
    <text evidence="1 4 6">Belongs to the IF-3 family.</text>
</comment>
<dbReference type="Pfam" id="PF05198">
    <property type="entry name" value="IF3_N"/>
    <property type="match status" value="1"/>
</dbReference>
<dbReference type="InterPro" id="IPR019815">
    <property type="entry name" value="Translation_initiation_fac_3_C"/>
</dbReference>
<evidence type="ECO:0000259" key="8">
    <source>
        <dbReference type="Pfam" id="PF05198"/>
    </source>
</evidence>
<keyword evidence="2 4" id="KW-0396">Initiation factor</keyword>
<dbReference type="InterPro" id="IPR036788">
    <property type="entry name" value="T_IF-3_C_sf"/>
</dbReference>
<reference evidence="9 10" key="1">
    <citation type="submission" date="2018-06" db="EMBL/GenBank/DDBJ databases">
        <title>Extensive metabolic versatility and redundancy in microbially diverse, dynamic hydrothermal sediments.</title>
        <authorList>
            <person name="Dombrowski N."/>
            <person name="Teske A."/>
            <person name="Baker B.J."/>
        </authorList>
    </citation>
    <scope>NUCLEOTIDE SEQUENCE [LARGE SCALE GENOMIC DNA]</scope>
    <source>
        <strain evidence="9">B36_G15</strain>
    </source>
</reference>
<gene>
    <name evidence="4" type="primary">infC</name>
    <name evidence="9" type="ORF">DRP53_01295</name>
</gene>
<dbReference type="NCBIfam" id="TIGR00168">
    <property type="entry name" value="infC"/>
    <property type="match status" value="1"/>
</dbReference>
<dbReference type="SUPFAM" id="SSF55200">
    <property type="entry name" value="Translation initiation factor IF3, C-terminal domain"/>
    <property type="match status" value="1"/>
</dbReference>
<dbReference type="Pfam" id="PF00707">
    <property type="entry name" value="IF3_C"/>
    <property type="match status" value="1"/>
</dbReference>
<dbReference type="PANTHER" id="PTHR10938:SF0">
    <property type="entry name" value="TRANSLATION INITIATION FACTOR IF-3, MITOCHONDRIAL"/>
    <property type="match status" value="1"/>
</dbReference>
<dbReference type="GO" id="GO:0005829">
    <property type="term" value="C:cytosol"/>
    <property type="evidence" value="ECO:0007669"/>
    <property type="project" value="TreeGrafter"/>
</dbReference>
<dbReference type="SUPFAM" id="SSF54364">
    <property type="entry name" value="Translation initiation factor IF3, N-terminal domain"/>
    <property type="match status" value="1"/>
</dbReference>
<sequence length="179" mass="21058">MKSRRKRSKVEAVKYRANYQIEAPVVKVVDENKRMIGEMPTKEAIRLAKSKGLDLIEVAPTATPPVCRILDYGKFIYEKKRKERESRKRQHQVDVRQMRFTLKISDHDYQVKLKKIRKFLTAGNRVRIMVRLRGREITRKNLALDLINQILKDVTDLGSLEGNYKIEERNVTGLIIPRR</sequence>
<dbReference type="InterPro" id="IPR019814">
    <property type="entry name" value="Translation_initiation_fac_3_N"/>
</dbReference>
<comment type="function">
    <text evidence="4 6">IF-3 binds to the 30S ribosomal subunit and shifts the equilibrium between 70S ribosomes and their 50S and 30S subunits in favor of the free subunits, thus enhancing the availability of 30S subunits on which protein synthesis initiation begins.</text>
</comment>
<dbReference type="EMBL" id="QNBE01000007">
    <property type="protein sequence ID" value="RKX71517.1"/>
    <property type="molecule type" value="Genomic_DNA"/>
</dbReference>
<dbReference type="GO" id="GO:0003743">
    <property type="term" value="F:translation initiation factor activity"/>
    <property type="evidence" value="ECO:0007669"/>
    <property type="project" value="UniProtKB-UniRule"/>
</dbReference>
<dbReference type="PROSITE" id="PS00938">
    <property type="entry name" value="IF3"/>
    <property type="match status" value="1"/>
</dbReference>
<dbReference type="GO" id="GO:0016020">
    <property type="term" value="C:membrane"/>
    <property type="evidence" value="ECO:0007669"/>
    <property type="project" value="TreeGrafter"/>
</dbReference>
<proteinExistence type="inferred from homology"/>
<protein>
    <recommendedName>
        <fullName evidence="4 5">Translation initiation factor IF-3</fullName>
    </recommendedName>
</protein>
<comment type="caution">
    <text evidence="9">The sequence shown here is derived from an EMBL/GenBank/DDBJ whole genome shotgun (WGS) entry which is preliminary data.</text>
</comment>
<feature type="domain" description="Translation initiation factor 3 C-terminal" evidence="7">
    <location>
        <begin position="93"/>
        <end position="177"/>
    </location>
</feature>
<dbReference type="InterPro" id="IPR019813">
    <property type="entry name" value="Translation_initiation_fac3_CS"/>
</dbReference>
<accession>A0A660SL98</accession>